<feature type="chain" id="PRO_5045522553" evidence="1">
    <location>
        <begin position="21"/>
        <end position="187"/>
    </location>
</feature>
<dbReference type="EMBL" id="JAGETX010000006">
    <property type="protein sequence ID" value="MBO3271466.1"/>
    <property type="molecule type" value="Genomic_DNA"/>
</dbReference>
<evidence type="ECO:0000313" key="2">
    <source>
        <dbReference type="EMBL" id="MBO3271466.1"/>
    </source>
</evidence>
<gene>
    <name evidence="2" type="ORF">J4D97_12445</name>
</gene>
<dbReference type="Proteomes" id="UP000670527">
    <property type="component" value="Unassembled WGS sequence"/>
</dbReference>
<dbReference type="RefSeq" id="WP_208307847.1">
    <property type="nucleotide sequence ID" value="NZ_JAGETX010000006.1"/>
</dbReference>
<feature type="signal peptide" evidence="1">
    <location>
        <begin position="1"/>
        <end position="20"/>
    </location>
</feature>
<organism evidence="2 3">
    <name type="scientific">Hymenobacter defluvii</name>
    <dbReference type="NCBI Taxonomy" id="2054411"/>
    <lineage>
        <taxon>Bacteria</taxon>
        <taxon>Pseudomonadati</taxon>
        <taxon>Bacteroidota</taxon>
        <taxon>Cytophagia</taxon>
        <taxon>Cytophagales</taxon>
        <taxon>Hymenobacteraceae</taxon>
        <taxon>Hymenobacter</taxon>
    </lineage>
</organism>
<proteinExistence type="predicted"/>
<name>A0ABS3TCT4_9BACT</name>
<sequence>MKLQLPFIAFWLLSASASYAQTETLPPIEKPTAPASEELPLPSRPLNNAIPATEDPMAAAEDTVHALTTLYSRRRVGGISWIAGSTLGGVRVLTAASQKKTVSGSYGTAVVDEGASAGGIAAGLGVMLLFDAYGASKLARFSAAKQAALIADVRAGKPLPANVRHRLKPRFFKQVVVPYKAVKYKPV</sequence>
<evidence type="ECO:0000256" key="1">
    <source>
        <dbReference type="SAM" id="SignalP"/>
    </source>
</evidence>
<evidence type="ECO:0000313" key="3">
    <source>
        <dbReference type="Proteomes" id="UP000670527"/>
    </source>
</evidence>
<keyword evidence="1" id="KW-0732">Signal</keyword>
<reference evidence="2 3" key="1">
    <citation type="submission" date="2021-03" db="EMBL/GenBank/DDBJ databases">
        <authorList>
            <person name="Kim M.K."/>
        </authorList>
    </citation>
    <scope>NUCLEOTIDE SEQUENCE [LARGE SCALE GENOMIC DNA]</scope>
    <source>
        <strain evidence="2 3">BT507</strain>
    </source>
</reference>
<comment type="caution">
    <text evidence="2">The sequence shown here is derived from an EMBL/GenBank/DDBJ whole genome shotgun (WGS) entry which is preliminary data.</text>
</comment>
<accession>A0ABS3TCT4</accession>
<protein>
    <submittedName>
        <fullName evidence="2">Uncharacterized protein</fullName>
    </submittedName>
</protein>
<keyword evidence="3" id="KW-1185">Reference proteome</keyword>